<keyword evidence="3" id="KW-0560">Oxidoreductase</keyword>
<evidence type="ECO:0000313" key="6">
    <source>
        <dbReference type="EMBL" id="SJZ76981.1"/>
    </source>
</evidence>
<dbReference type="InterPro" id="IPR000627">
    <property type="entry name" value="Intradiol_dOase_C"/>
</dbReference>
<evidence type="ECO:0000256" key="2">
    <source>
        <dbReference type="ARBA" id="ARBA00022964"/>
    </source>
</evidence>
<dbReference type="EMBL" id="FUWJ01000002">
    <property type="protein sequence ID" value="SJZ76981.1"/>
    <property type="molecule type" value="Genomic_DNA"/>
</dbReference>
<dbReference type="Proteomes" id="UP000190092">
    <property type="component" value="Unassembled WGS sequence"/>
</dbReference>
<dbReference type="GO" id="GO:0019619">
    <property type="term" value="P:3,4-dihydroxybenzoate catabolic process"/>
    <property type="evidence" value="ECO:0007669"/>
    <property type="project" value="InterPro"/>
</dbReference>
<dbReference type="GO" id="GO:0018578">
    <property type="term" value="F:protocatechuate 3,4-dioxygenase activity"/>
    <property type="evidence" value="ECO:0007669"/>
    <property type="project" value="InterPro"/>
</dbReference>
<dbReference type="PANTHER" id="PTHR33711">
    <property type="entry name" value="DIOXYGENASE, PUTATIVE (AFU_ORTHOLOGUE AFUA_2G02910)-RELATED"/>
    <property type="match status" value="1"/>
</dbReference>
<dbReference type="InterPro" id="IPR050770">
    <property type="entry name" value="Intradiol_RC_Dioxygenase"/>
</dbReference>
<accession>A0A1T4NCF9</accession>
<dbReference type="STRING" id="225324.SAMN02745126_02228"/>
<keyword evidence="2 6" id="KW-0223">Dioxygenase</keyword>
<evidence type="ECO:0000256" key="1">
    <source>
        <dbReference type="ARBA" id="ARBA00007825"/>
    </source>
</evidence>
<gene>
    <name evidence="6" type="ORF">SAMN02745126_02228</name>
</gene>
<dbReference type="InterPro" id="IPR012785">
    <property type="entry name" value="Protocat_dOase_b"/>
</dbReference>
<dbReference type="InterPro" id="IPR024756">
    <property type="entry name" value="PCDO_beta_N"/>
</dbReference>
<feature type="region of interest" description="Disordered" evidence="4">
    <location>
        <begin position="1"/>
        <end position="33"/>
    </location>
</feature>
<dbReference type="InterPro" id="IPR015889">
    <property type="entry name" value="Intradiol_dOase_core"/>
</dbReference>
<sequence length="231" mass="26145">MEKEIYRRPAAGTHPANLSEAYKSTPGRAPRRPAVALPHTLSEITGPLLAEERLDALENDLTRQRMGPPLGERILVHGRVLDEDGKPVPKALVEIWQCNAAGRYHHPGDQHDAPLDPNFYGGGRARADEEGRYHFITIKPGAYPWKNHYNAWRPAHIHFSLFGPSFATRLITQMYFPNDPLLPFDPIYNSVPDGARHRLQAAFDLDSTRPEWALAYRFDIVLRGRNATPME</sequence>
<organism evidence="6 7">
    <name type="scientific">Enhydrobacter aerosaccus</name>
    <dbReference type="NCBI Taxonomy" id="225324"/>
    <lineage>
        <taxon>Bacteria</taxon>
        <taxon>Pseudomonadati</taxon>
        <taxon>Pseudomonadota</taxon>
        <taxon>Alphaproteobacteria</taxon>
        <taxon>Hyphomicrobiales</taxon>
        <taxon>Enhydrobacter</taxon>
    </lineage>
</organism>
<keyword evidence="7" id="KW-1185">Reference proteome</keyword>
<evidence type="ECO:0000256" key="4">
    <source>
        <dbReference type="SAM" id="MobiDB-lite"/>
    </source>
</evidence>
<dbReference type="Gene3D" id="2.60.130.10">
    <property type="entry name" value="Aromatic compound dioxygenase"/>
    <property type="match status" value="1"/>
</dbReference>
<protein>
    <submittedName>
        <fullName evidence="6">Protocatechuate 3,4-dioxygenase beta subunit</fullName>
    </submittedName>
</protein>
<dbReference type="GO" id="GO:0008199">
    <property type="term" value="F:ferric iron binding"/>
    <property type="evidence" value="ECO:0007669"/>
    <property type="project" value="InterPro"/>
</dbReference>
<feature type="domain" description="Intradiol ring-cleavage dioxygenases" evidence="5">
    <location>
        <begin position="76"/>
        <end position="104"/>
    </location>
</feature>
<dbReference type="Pfam" id="PF12391">
    <property type="entry name" value="PCDO_beta_N"/>
    <property type="match status" value="1"/>
</dbReference>
<dbReference type="RefSeq" id="WP_085933937.1">
    <property type="nucleotide sequence ID" value="NZ_FUWJ01000002.1"/>
</dbReference>
<dbReference type="Pfam" id="PF00775">
    <property type="entry name" value="Dioxygenase_C"/>
    <property type="match status" value="1"/>
</dbReference>
<proteinExistence type="inferred from homology"/>
<dbReference type="PANTHER" id="PTHR33711:SF10">
    <property type="entry name" value="INTRADIOL RING-CLEAVAGE DIOXYGENASES DOMAIN-CONTAINING PROTEIN"/>
    <property type="match status" value="1"/>
</dbReference>
<dbReference type="NCBIfam" id="TIGR02422">
    <property type="entry name" value="protocat_beta"/>
    <property type="match status" value="1"/>
</dbReference>
<dbReference type="SUPFAM" id="SSF49482">
    <property type="entry name" value="Aromatic compound dioxygenase"/>
    <property type="match status" value="1"/>
</dbReference>
<reference evidence="7" key="1">
    <citation type="submission" date="2017-02" db="EMBL/GenBank/DDBJ databases">
        <authorList>
            <person name="Varghese N."/>
            <person name="Submissions S."/>
        </authorList>
    </citation>
    <scope>NUCLEOTIDE SEQUENCE [LARGE SCALE GENOMIC DNA]</scope>
    <source>
        <strain evidence="7">ATCC 27094</strain>
    </source>
</reference>
<dbReference type="PROSITE" id="PS00083">
    <property type="entry name" value="INTRADIOL_DIOXYGENAS"/>
    <property type="match status" value="1"/>
</dbReference>
<dbReference type="AlphaFoldDB" id="A0A1T4NCF9"/>
<name>A0A1T4NCF9_9HYPH</name>
<evidence type="ECO:0000313" key="7">
    <source>
        <dbReference type="Proteomes" id="UP000190092"/>
    </source>
</evidence>
<dbReference type="OrthoDB" id="9805815at2"/>
<comment type="similarity">
    <text evidence="1">Belongs to the intradiol ring-cleavage dioxygenase family.</text>
</comment>
<evidence type="ECO:0000256" key="3">
    <source>
        <dbReference type="ARBA" id="ARBA00023002"/>
    </source>
</evidence>
<evidence type="ECO:0000259" key="5">
    <source>
        <dbReference type="PROSITE" id="PS00083"/>
    </source>
</evidence>